<evidence type="ECO:0000313" key="2">
    <source>
        <dbReference type="EMBL" id="KAJ7312441.1"/>
    </source>
</evidence>
<evidence type="ECO:0000313" key="3">
    <source>
        <dbReference type="Proteomes" id="UP001218218"/>
    </source>
</evidence>
<accession>A0AAD6Z985</accession>
<comment type="caution">
    <text evidence="2">The sequence shown here is derived from an EMBL/GenBank/DDBJ whole genome shotgun (WGS) entry which is preliminary data.</text>
</comment>
<feature type="compositionally biased region" description="Basic and acidic residues" evidence="1">
    <location>
        <begin position="179"/>
        <end position="188"/>
    </location>
</feature>
<feature type="region of interest" description="Disordered" evidence="1">
    <location>
        <begin position="179"/>
        <end position="200"/>
    </location>
</feature>
<organism evidence="2 3">
    <name type="scientific">Mycena albidolilacea</name>
    <dbReference type="NCBI Taxonomy" id="1033008"/>
    <lineage>
        <taxon>Eukaryota</taxon>
        <taxon>Fungi</taxon>
        <taxon>Dikarya</taxon>
        <taxon>Basidiomycota</taxon>
        <taxon>Agaricomycotina</taxon>
        <taxon>Agaricomycetes</taxon>
        <taxon>Agaricomycetidae</taxon>
        <taxon>Agaricales</taxon>
        <taxon>Marasmiineae</taxon>
        <taxon>Mycenaceae</taxon>
        <taxon>Mycena</taxon>
    </lineage>
</organism>
<dbReference type="AlphaFoldDB" id="A0AAD6Z985"/>
<reference evidence="2" key="1">
    <citation type="submission" date="2023-03" db="EMBL/GenBank/DDBJ databases">
        <title>Massive genome expansion in bonnet fungi (Mycena s.s.) driven by repeated elements and novel gene families across ecological guilds.</title>
        <authorList>
            <consortium name="Lawrence Berkeley National Laboratory"/>
            <person name="Harder C.B."/>
            <person name="Miyauchi S."/>
            <person name="Viragh M."/>
            <person name="Kuo A."/>
            <person name="Thoen E."/>
            <person name="Andreopoulos B."/>
            <person name="Lu D."/>
            <person name="Skrede I."/>
            <person name="Drula E."/>
            <person name="Henrissat B."/>
            <person name="Morin E."/>
            <person name="Kohler A."/>
            <person name="Barry K."/>
            <person name="LaButti K."/>
            <person name="Morin E."/>
            <person name="Salamov A."/>
            <person name="Lipzen A."/>
            <person name="Mereny Z."/>
            <person name="Hegedus B."/>
            <person name="Baldrian P."/>
            <person name="Stursova M."/>
            <person name="Weitz H."/>
            <person name="Taylor A."/>
            <person name="Grigoriev I.V."/>
            <person name="Nagy L.G."/>
            <person name="Martin F."/>
            <person name="Kauserud H."/>
        </authorList>
    </citation>
    <scope>NUCLEOTIDE SEQUENCE</scope>
    <source>
        <strain evidence="2">CBHHK002</strain>
    </source>
</reference>
<keyword evidence="3" id="KW-1185">Reference proteome</keyword>
<feature type="region of interest" description="Disordered" evidence="1">
    <location>
        <begin position="1"/>
        <end position="20"/>
    </location>
</feature>
<evidence type="ECO:0000256" key="1">
    <source>
        <dbReference type="SAM" id="MobiDB-lite"/>
    </source>
</evidence>
<gene>
    <name evidence="2" type="ORF">DFH08DRAFT_822178</name>
</gene>
<name>A0AAD6Z985_9AGAR</name>
<sequence length="252" mass="26932">MRDAQTRRKRTAWKGNDAETKYSPPTLPKLVANKLCAVLSIHPASLVHPFVPPSVRHLFRLVPLVLLECDCCELVLLACECADMIERRREGGERREVADGLEACARGWRWRTSAGGACPMSSGVDVDAAAVTRASSSGPHPGSFTPISQISAVLRSGAVSRSNKLVLLTVLRATRGVRSEAEAEKDAADDGWSTDSDLERSRCSRDWRNRGYLEAGVCGEVGASGSMALLVGPVDVVGADGLGVADAPVVFY</sequence>
<proteinExistence type="predicted"/>
<dbReference type="EMBL" id="JARIHO010000072">
    <property type="protein sequence ID" value="KAJ7312441.1"/>
    <property type="molecule type" value="Genomic_DNA"/>
</dbReference>
<dbReference type="Proteomes" id="UP001218218">
    <property type="component" value="Unassembled WGS sequence"/>
</dbReference>
<protein>
    <submittedName>
        <fullName evidence="2">Uncharacterized protein</fullName>
    </submittedName>
</protein>